<evidence type="ECO:0000313" key="2">
    <source>
        <dbReference type="EMBL" id="ADL05501.1"/>
    </source>
</evidence>
<dbReference type="Pfam" id="PF13558">
    <property type="entry name" value="SbcC_Walker_B"/>
    <property type="match status" value="1"/>
</dbReference>
<feature type="coiled-coil region" evidence="1">
    <location>
        <begin position="615"/>
        <end position="642"/>
    </location>
</feature>
<name>D9R769_LACSW</name>
<dbReference type="GO" id="GO:0006302">
    <property type="term" value="P:double-strand break repair"/>
    <property type="evidence" value="ECO:0007669"/>
    <property type="project" value="TreeGrafter"/>
</dbReference>
<feature type="coiled-coil region" evidence="1">
    <location>
        <begin position="394"/>
        <end position="446"/>
    </location>
</feature>
<dbReference type="PANTHER" id="PTHR32182:SF22">
    <property type="entry name" value="ATP-DEPENDENT ENDONUCLEASE, OLD FAMILY-RELATED"/>
    <property type="match status" value="1"/>
</dbReference>
<keyword evidence="3" id="KW-1185">Reference proteome</keyword>
<dbReference type="Gene3D" id="3.40.50.300">
    <property type="entry name" value="P-loop containing nucleotide triphosphate hydrolases"/>
    <property type="match status" value="2"/>
</dbReference>
<dbReference type="RefSeq" id="WP_013273585.1">
    <property type="nucleotide sequence ID" value="NC_014376.1"/>
</dbReference>
<dbReference type="OrthoDB" id="174137at2"/>
<organism evidence="2 3">
    <name type="scientific">Lacrimispora saccharolytica (strain ATCC 35040 / DSM 2544 / NRCC 2533 / WM1)</name>
    <name type="common">Clostridium saccharolyticum</name>
    <dbReference type="NCBI Taxonomy" id="610130"/>
    <lineage>
        <taxon>Bacteria</taxon>
        <taxon>Bacillati</taxon>
        <taxon>Bacillota</taxon>
        <taxon>Clostridia</taxon>
        <taxon>Lachnospirales</taxon>
        <taxon>Lachnospiraceae</taxon>
        <taxon>Lacrimispora</taxon>
    </lineage>
</organism>
<dbReference type="STRING" id="610130.Closa_2967"/>
<accession>D9R769</accession>
<dbReference type="SUPFAM" id="SSF52540">
    <property type="entry name" value="P-loop containing nucleoside triphosphate hydrolases"/>
    <property type="match status" value="2"/>
</dbReference>
<dbReference type="KEGG" id="csh:Closa_2967"/>
<feature type="coiled-coil region" evidence="1">
    <location>
        <begin position="307"/>
        <end position="334"/>
    </location>
</feature>
<dbReference type="PaxDb" id="610130-Closa_2967"/>
<proteinExistence type="predicted"/>
<dbReference type="InterPro" id="IPR027417">
    <property type="entry name" value="P-loop_NTPase"/>
</dbReference>
<reference evidence="2" key="1">
    <citation type="submission" date="2010-07" db="EMBL/GenBank/DDBJ databases">
        <title>Complete sequence of Clostridium saccharolyticum WM1.</title>
        <authorList>
            <consortium name="US DOE Joint Genome Institute"/>
            <person name="Lucas S."/>
            <person name="Copeland A."/>
            <person name="Lapidus A."/>
            <person name="Cheng J.-F."/>
            <person name="Bruce D."/>
            <person name="Goodwin L."/>
            <person name="Pitluck S."/>
            <person name="Chertkov O."/>
            <person name="Detter J.C."/>
            <person name="Han C."/>
            <person name="Tapia R."/>
            <person name="Land M."/>
            <person name="Hauser L."/>
            <person name="Chang Y.-J."/>
            <person name="Jeffries C."/>
            <person name="Kyrpides N."/>
            <person name="Ivanova N."/>
            <person name="Mikhailova N."/>
            <person name="Mouttaki H."/>
            <person name="Lin L."/>
            <person name="Zhou J."/>
            <person name="Hemme C.L."/>
            <person name="Woyke T."/>
        </authorList>
    </citation>
    <scope>NUCLEOTIDE SEQUENCE [LARGE SCALE GENOMIC DNA]</scope>
    <source>
        <strain evidence="2">WM1</strain>
    </source>
</reference>
<sequence length="1127" mass="131929">MTNRKFEALSRILLNNWHYITRKTLSFHQEINFFTGHSGSGKSTVIDAMQILLYANTDGRGFFNKAAADDSDRSLIEYLRGMVNIGENNEFAYLRNQNFSSTIVMELKRTDTGECQCIGIVFDVETNTNEISRKFFWHKGPLWDNGYRTGSRTMTTHEVSGYLQTLYEKEDYFATSHNERFRRQLYDVYLGGLDSEKFPLLFKRAIPFRMNIKLEDFVKEYICMEQDIHIEDMQESVMQYGRMRKKIEDTGVEIAYLKEMGEKFSAVREKEEEISENTYFFRKMEILDYQARIQALTDKTGLAREDLSRQEEQKSALERQMEDLTLQGNELLRRISSTGYEDLKNQLDSGKELLSHLSKSSARWAQTGERLKEWINEEATSNQTIWDIEEFEKNTIDEEKLDRLKRSIAEMRKETEETQKEAEGILRDIRKKERQTREELAQLKAGNKAYPKYLERARSLIQQRLLEETGKAVEVHVLADLLDIRDETWRNAVEGYLGNNKLSLVVAPACSETALAVYGELDKAEYFNVAVLDTERVGRNSYEVVKGGLAEEIIVREAYLQPYIDLLLGKVVKCRSLEELRRCRIGVTPDCMLYHTFRLQHMNPDNYTKFAYIGKDSVRRRIRLLEKNLVSLEEEKKPQEQVLKECRRILSMEGLSEDVGVYLEWQQDMAAFKEKEKEIRRLEQKLEKLKAQDVEEWVKERESILQLCDRKREEQRTVDKLIFGINSELERFRRESLQLQEELVLKERELEPDEELENKVKEFLESRETHRYDQLKNKFWGKCREAEEGRGQAFQALVGARGDYARKYPNRNFSLTAKDNDEYDRLLKILECGSLEEYKKMAAEQAKSAVLHFKDDFMFKIRSAIRDALLRKDELNRIISKLDFGKDKYQFVIGRNKGADGRYYDMFMDDSLEVNPAHLTDSLDNQMNFFTMEHESQYGEVINDLINIFIPPENATAEQMEEAKRNMDKYADYRTYLSFDMQQIIQNEDEVIKIRLSKMIKKNSGGEGQNPLYVALLASFAQAYRISLSPKIQRNPTLRLVVLDEAFSKMDAEKVASCIELIRGLGFQAIISATNDKIQNYVENVDKTFVYANPNKKSISIQEFERESFPELMRELDEDEAYGDTVS</sequence>
<dbReference type="Pfam" id="PF13555">
    <property type="entry name" value="AAA_29"/>
    <property type="match status" value="1"/>
</dbReference>
<dbReference type="Proteomes" id="UP000001662">
    <property type="component" value="Chromosome"/>
</dbReference>
<gene>
    <name evidence="2" type="ordered locus">Closa_2967</name>
</gene>
<dbReference type="GO" id="GO:0000731">
    <property type="term" value="P:DNA synthesis involved in DNA repair"/>
    <property type="evidence" value="ECO:0007669"/>
    <property type="project" value="TreeGrafter"/>
</dbReference>
<evidence type="ECO:0000313" key="3">
    <source>
        <dbReference type="Proteomes" id="UP000001662"/>
    </source>
</evidence>
<dbReference type="EMBL" id="CP002109">
    <property type="protein sequence ID" value="ADL05501.1"/>
    <property type="molecule type" value="Genomic_DNA"/>
</dbReference>
<evidence type="ECO:0000256" key="1">
    <source>
        <dbReference type="SAM" id="Coils"/>
    </source>
</evidence>
<protein>
    <submittedName>
        <fullName evidence="2">SMC domain protein</fullName>
    </submittedName>
</protein>
<dbReference type="HOGENOM" id="CLU_009040_1_0_9"/>
<dbReference type="AlphaFoldDB" id="D9R769"/>
<dbReference type="eggNOG" id="COG4913">
    <property type="taxonomic scope" value="Bacteria"/>
</dbReference>
<keyword evidence="1" id="KW-0175">Coiled coil</keyword>
<dbReference type="PANTHER" id="PTHR32182">
    <property type="entry name" value="DNA REPLICATION AND REPAIR PROTEIN RECF"/>
    <property type="match status" value="1"/>
</dbReference>